<comment type="caution">
    <text evidence="2">The sequence shown here is derived from an EMBL/GenBank/DDBJ whole genome shotgun (WGS) entry which is preliminary data.</text>
</comment>
<feature type="chain" id="PRO_5021313465" evidence="1">
    <location>
        <begin position="24"/>
        <end position="155"/>
    </location>
</feature>
<dbReference type="OrthoDB" id="996440at2"/>
<dbReference type="InterPro" id="IPR058512">
    <property type="entry name" value="DUF8199"/>
</dbReference>
<reference evidence="2 3" key="1">
    <citation type="submission" date="2019-03" db="EMBL/GenBank/DDBJ databases">
        <title>Diversity of the mouse oral microbiome.</title>
        <authorList>
            <person name="Joseph S."/>
            <person name="Aduse-Opoku J."/>
            <person name="Curtis M."/>
            <person name="Wade W."/>
            <person name="Hashim A."/>
        </authorList>
    </citation>
    <scope>NUCLEOTIDE SEQUENCE [LARGE SCALE GENOMIC DNA]</scope>
    <source>
        <strain evidence="2 3">P11</strain>
    </source>
</reference>
<evidence type="ECO:0000313" key="3">
    <source>
        <dbReference type="Proteomes" id="UP000298285"/>
    </source>
</evidence>
<evidence type="ECO:0000256" key="1">
    <source>
        <dbReference type="SAM" id="SignalP"/>
    </source>
</evidence>
<sequence length="155" mass="17576">MKRFSSVLLSLIILVAGAHPVLAMHFCAGDFYSVDLAKPNQSNHSCCDKMEDMSKENCEGGSQSHHKSDSSLTEEHGNCCTFKHVKLSTDDYDYQVQQSSLNNIQPFFTTIWFVLYSALNYFEFDSSVIVQRIFPPGGLDKLNIDLLTYICIYRI</sequence>
<dbReference type="Pfam" id="PF26622">
    <property type="entry name" value="DUF8199"/>
    <property type="match status" value="1"/>
</dbReference>
<keyword evidence="1" id="KW-0732">Signal</keyword>
<organism evidence="2 3">
    <name type="scientific">Dysgonomonas mossii</name>
    <dbReference type="NCBI Taxonomy" id="163665"/>
    <lineage>
        <taxon>Bacteria</taxon>
        <taxon>Pseudomonadati</taxon>
        <taxon>Bacteroidota</taxon>
        <taxon>Bacteroidia</taxon>
        <taxon>Bacteroidales</taxon>
        <taxon>Dysgonomonadaceae</taxon>
        <taxon>Dysgonomonas</taxon>
    </lineage>
</organism>
<gene>
    <name evidence="2" type="ORF">E4T88_13380</name>
</gene>
<proteinExistence type="predicted"/>
<evidence type="ECO:0000313" key="2">
    <source>
        <dbReference type="EMBL" id="TFU88854.1"/>
    </source>
</evidence>
<feature type="signal peptide" evidence="1">
    <location>
        <begin position="1"/>
        <end position="23"/>
    </location>
</feature>
<name>A0A4Y9IM75_9BACT</name>
<dbReference type="RefSeq" id="WP_135106240.1">
    <property type="nucleotide sequence ID" value="NZ_JADGKW010000004.1"/>
</dbReference>
<protein>
    <submittedName>
        <fullName evidence="2">Uncharacterized protein</fullName>
    </submittedName>
</protein>
<dbReference type="EMBL" id="SPPK01000004">
    <property type="protein sequence ID" value="TFU88854.1"/>
    <property type="molecule type" value="Genomic_DNA"/>
</dbReference>
<dbReference type="AlphaFoldDB" id="A0A4Y9IM75"/>
<accession>A0A4Y9IM75</accession>
<dbReference type="Proteomes" id="UP000298285">
    <property type="component" value="Unassembled WGS sequence"/>
</dbReference>